<evidence type="ECO:0000256" key="2">
    <source>
        <dbReference type="ARBA" id="ARBA00022692"/>
    </source>
</evidence>
<feature type="domain" description="Translocation and assembly module TamB C-terminal" evidence="6">
    <location>
        <begin position="811"/>
        <end position="1046"/>
    </location>
</feature>
<protein>
    <recommendedName>
        <fullName evidence="6">Translocation and assembly module TamB C-terminal domain-containing protein</fullName>
    </recommendedName>
</protein>
<evidence type="ECO:0000313" key="7">
    <source>
        <dbReference type="EMBL" id="BAG83453.1"/>
    </source>
</evidence>
<keyword evidence="8" id="KW-1185">Reference proteome</keyword>
<dbReference type="Proteomes" id="UP000000723">
    <property type="component" value="Chromosome"/>
</dbReference>
<dbReference type="KEGG" id="aps:CFPG_190"/>
<keyword evidence="4 5" id="KW-0472">Membrane</keyword>
<dbReference type="OrthoDB" id="680700at2"/>
<dbReference type="GO" id="GO:0005886">
    <property type="term" value="C:plasma membrane"/>
    <property type="evidence" value="ECO:0007669"/>
    <property type="project" value="InterPro"/>
</dbReference>
<evidence type="ECO:0000313" key="8">
    <source>
        <dbReference type="Proteomes" id="UP000000723"/>
    </source>
</evidence>
<keyword evidence="3 5" id="KW-1133">Transmembrane helix</keyword>
<proteinExistence type="predicted"/>
<comment type="subcellular location">
    <subcellularLocation>
        <location evidence="1">Membrane</location>
        <topology evidence="1">Single-pass membrane protein</topology>
    </subcellularLocation>
</comment>
<dbReference type="HOGENOM" id="CLU_002997_1_1_10"/>
<feature type="transmembrane region" description="Helical" evidence="5">
    <location>
        <begin position="12"/>
        <end position="33"/>
    </location>
</feature>
<keyword evidence="2 5" id="KW-0812">Transmembrane</keyword>
<organism evidence="7 8">
    <name type="scientific">Azobacteroides pseudotrichonymphae genomovar. CFP2</name>
    <dbReference type="NCBI Taxonomy" id="511995"/>
    <lineage>
        <taxon>Bacteria</taxon>
        <taxon>Pseudomonadati</taxon>
        <taxon>Bacteroidota</taxon>
        <taxon>Bacteroidia</taxon>
        <taxon>Bacteroidales</taxon>
        <taxon>Candidatus Azobacteroides</taxon>
    </lineage>
</organism>
<dbReference type="STRING" id="511995.CFPG_190"/>
<evidence type="ECO:0000256" key="4">
    <source>
        <dbReference type="ARBA" id="ARBA00023136"/>
    </source>
</evidence>
<reference evidence="8" key="1">
    <citation type="journal article" date="2008" name="Science">
        <title>Genome of an endosymbiont coupling N2 fixation to cellulolysis within RT protist cells in termite gut.</title>
        <authorList>
            <person name="Hongoh Y."/>
            <person name="Sharma V.K."/>
            <person name="Prakash T."/>
            <person name="Noda S."/>
            <person name="Toh H."/>
            <person name="Taylor T.D."/>
            <person name="Kudo T."/>
            <person name="Sakaki Y."/>
            <person name="Toyoda A."/>
            <person name="Hattori M."/>
            <person name="Ohkuma M."/>
        </authorList>
    </citation>
    <scope>NUCLEOTIDE SEQUENCE [LARGE SCALE GENOMIC DNA]</scope>
</reference>
<dbReference type="Pfam" id="PF04357">
    <property type="entry name" value="TamB"/>
    <property type="match status" value="1"/>
</dbReference>
<dbReference type="InterPro" id="IPR007452">
    <property type="entry name" value="TamB_C"/>
</dbReference>
<evidence type="ECO:0000256" key="3">
    <source>
        <dbReference type="ARBA" id="ARBA00022989"/>
    </source>
</evidence>
<evidence type="ECO:0000259" key="6">
    <source>
        <dbReference type="Pfam" id="PF04357"/>
    </source>
</evidence>
<accession>B6YQI1</accession>
<evidence type="ECO:0000256" key="5">
    <source>
        <dbReference type="SAM" id="Phobius"/>
    </source>
</evidence>
<dbReference type="AlphaFoldDB" id="B6YQI1"/>
<dbReference type="GO" id="GO:0009306">
    <property type="term" value="P:protein secretion"/>
    <property type="evidence" value="ECO:0007669"/>
    <property type="project" value="InterPro"/>
</dbReference>
<dbReference type="EMBL" id="AP010656">
    <property type="protein sequence ID" value="BAG83453.1"/>
    <property type="molecule type" value="Genomic_DNA"/>
</dbReference>
<name>B6YQI1_AZOPC</name>
<sequence>MVAFIMKAIKYAIWFVLLPVGIFYILPVVLFQIPCFQKTTSNVLSKYLEEQIGTKVNIDKVEFQFFDKLILKDVYLEDESGNIFFSAKKIVSGFDFFSLFQHQIRINSTQIDAFTFNLTRESVDSPLNVQYIIDAFVKRMRKIELSMRNFSLKRGNFYYRVKDKESTPGKFNSNDIHLSGIVAAIQLYEFNDMILKADIERLSFTEKSGFRVKRLSFDLVIDSNNMRVNQFDLRLPESHLVLKKIITDYNHSHSRIFTAKTHFNFQLEPSQINLKDVCSFIPVSSYFQSQLEIMGKFVGNLNNFKLTGLAVKEDNMVVNADMEIFHLNDPCQASIYANVKNSFITPLKIQKIASYFNSKRANSSLLVERLGKISFNGKISGNINRLNTNVDINSEVGNLQARIQFWKKGTTSFLFGKVSTFRLNICRLINNNNFGSVRLSMNLNSTFNNYWKDWKGNIEASIKEFNYKSFCLENVCLSGNFTSNSFRGSLKADSYGGQIVTNGFFLLKGKNSKLNFSTSVSNISFYNLYSNTNYKNSKLSFVLDANLIGNCIDNFTGNIALHRLKFSTDRCVYSVDYISVDAIALGENKKQLLLHSNILNGEIKGMYSIGGSMSKNKGDVLHVSFTKVDIGHAFKSLFIRAIDFGGIATGYITVKDVFHTWQLFTNIDVHQFVFNNVPMGDLTLHGKWDRNKQGIELNGKIVNGDNSFIDIDGFIHPMKKENSILFDVHNTEIAFLYKYLSNVLSDFSGRLTGKLRLFGDLSNLKLEGDVLVDNGIFGIKCLNTYYTFGDWIKCTPNEISIGNAMVYDKFGNKAIVNVVIKYNAFSNFRFASDFSCKNLLVFDATSDINPLFYGKAFVTGTATLSSNGKFLSIEALLCNNKNTTLAFDLAKTSDIADCDSKKKQGKKVENNLKEGTINFLKTGIYLDLIAKIDSDAVLKIITNPLLSNEISSIGNGNLQIRYSTKKLLEVFGKYTIERGKFNLDFYPIISRNFEIVKGSSVSFFGNPLTADLDVKASYSISDFMHNNVPINFIILLSGQLKSPNIKWFFEEEKAVKSEFGKSKRDHNLE</sequence>
<dbReference type="eggNOG" id="COG2911">
    <property type="taxonomic scope" value="Bacteria"/>
</dbReference>
<evidence type="ECO:0000256" key="1">
    <source>
        <dbReference type="ARBA" id="ARBA00004167"/>
    </source>
</evidence>
<gene>
    <name evidence="7" type="ordered locus">CFPG_190</name>
</gene>